<evidence type="ECO:0000313" key="2">
    <source>
        <dbReference type="EMBL" id="KMO33832.1"/>
    </source>
</evidence>
<gene>
    <name evidence="2" type="ORF">VQ02_20090</name>
</gene>
<dbReference type="RefSeq" id="WP_048445986.1">
    <property type="nucleotide sequence ID" value="NZ_LABY01000144.1"/>
</dbReference>
<comment type="caution">
    <text evidence="2">The sequence shown here is derived from an EMBL/GenBank/DDBJ whole genome shotgun (WGS) entry which is preliminary data.</text>
</comment>
<dbReference type="OrthoDB" id="6307929at2"/>
<feature type="transmembrane region" description="Helical" evidence="1">
    <location>
        <begin position="335"/>
        <end position="357"/>
    </location>
</feature>
<keyword evidence="3" id="KW-1185">Reference proteome</keyword>
<keyword evidence="1" id="KW-1133">Transmembrane helix</keyword>
<feature type="transmembrane region" description="Helical" evidence="1">
    <location>
        <begin position="186"/>
        <end position="207"/>
    </location>
</feature>
<keyword evidence="1" id="KW-0472">Membrane</keyword>
<name>A0A0J6SJK8_9HYPH</name>
<dbReference type="PANTHER" id="PTHR34219">
    <property type="entry name" value="IRON-REGULATED INNER MEMBRANE PROTEIN-RELATED"/>
    <property type="match status" value="1"/>
</dbReference>
<dbReference type="EMBL" id="LABY01000144">
    <property type="protein sequence ID" value="KMO33832.1"/>
    <property type="molecule type" value="Genomic_DNA"/>
</dbReference>
<protein>
    <submittedName>
        <fullName evidence="2">Peptidase</fullName>
    </submittedName>
</protein>
<accession>A0A0J6SJK8</accession>
<dbReference type="AlphaFoldDB" id="A0A0J6SJK8"/>
<keyword evidence="1" id="KW-0812">Transmembrane</keyword>
<dbReference type="Proteomes" id="UP000035955">
    <property type="component" value="Unassembled WGS sequence"/>
</dbReference>
<dbReference type="Pfam" id="PF03929">
    <property type="entry name" value="PepSY_TM"/>
    <property type="match status" value="1"/>
</dbReference>
<feature type="transmembrane region" description="Helical" evidence="1">
    <location>
        <begin position="12"/>
        <end position="36"/>
    </location>
</feature>
<sequence length="371" mass="39752">MTASSVRAWAFVHKWSSLVSTLFMLLLCLTGLPLIFHHEIDDLFGAGDAPAALAGQAPAPADRIAGNALRDHPGKVLQYIGWDMHEPDKVFVILNGAADAPPNDATVTIYDARSAERLGPSGSTFMQVMLRLHVDLYAGLPGKLFLGAMGLLLVAAIVSGVVLYWPFTRRLPFGTVRPERARRVAWLDLHNLLGIVTVAWLTVVGLTGTINTLSEPLVAVWKAETLGRMIAGHAAGPAPERTASLDTVVARARDAAPGMVPGFIAFPGTPFATPHHFGVFLRGTAPLTARLLQPVLLDAGTGAVADSRALPWYLTALLVSQPLHFGDYGGLPMKVIWALLDLVTIVVLGSGLYLWWARRNRPAPALRVQAA</sequence>
<dbReference type="InterPro" id="IPR005625">
    <property type="entry name" value="PepSY-ass_TM"/>
</dbReference>
<dbReference type="PANTHER" id="PTHR34219:SF3">
    <property type="entry name" value="BLL7967 PROTEIN"/>
    <property type="match status" value="1"/>
</dbReference>
<evidence type="ECO:0000256" key="1">
    <source>
        <dbReference type="SAM" id="Phobius"/>
    </source>
</evidence>
<reference evidence="2 3" key="1">
    <citation type="submission" date="2015-03" db="EMBL/GenBank/DDBJ databases">
        <title>Genome sequencing of Methylobacterium variabile DSM 16961.</title>
        <authorList>
            <person name="Chaudhry V."/>
            <person name="Patil P.B."/>
        </authorList>
    </citation>
    <scope>NUCLEOTIDE SEQUENCE [LARGE SCALE GENOMIC DNA]</scope>
    <source>
        <strain evidence="2 3">DSM 16961</strain>
    </source>
</reference>
<feature type="transmembrane region" description="Helical" evidence="1">
    <location>
        <begin position="144"/>
        <end position="165"/>
    </location>
</feature>
<proteinExistence type="predicted"/>
<evidence type="ECO:0000313" key="3">
    <source>
        <dbReference type="Proteomes" id="UP000035955"/>
    </source>
</evidence>
<dbReference type="PATRIC" id="fig|298794.3.peg.1344"/>
<organism evidence="2 3">
    <name type="scientific">Methylobacterium variabile</name>
    <dbReference type="NCBI Taxonomy" id="298794"/>
    <lineage>
        <taxon>Bacteria</taxon>
        <taxon>Pseudomonadati</taxon>
        <taxon>Pseudomonadota</taxon>
        <taxon>Alphaproteobacteria</taxon>
        <taxon>Hyphomicrobiales</taxon>
        <taxon>Methylobacteriaceae</taxon>
        <taxon>Methylobacterium</taxon>
    </lineage>
</organism>